<accession>A0A1W0WII2</accession>
<proteinExistence type="predicted"/>
<evidence type="ECO:0000313" key="4">
    <source>
        <dbReference type="EMBL" id="OQV15024.1"/>
    </source>
</evidence>
<dbReference type="InterPro" id="IPR000177">
    <property type="entry name" value="Apple"/>
</dbReference>
<dbReference type="InterPro" id="IPR003609">
    <property type="entry name" value="Pan_app"/>
</dbReference>
<dbReference type="Pfam" id="PF14295">
    <property type="entry name" value="PAN_4"/>
    <property type="match status" value="1"/>
</dbReference>
<dbReference type="GO" id="GO:0005576">
    <property type="term" value="C:extracellular region"/>
    <property type="evidence" value="ECO:0007669"/>
    <property type="project" value="InterPro"/>
</dbReference>
<sequence length="96" mass="10634">MVATVQDEFSWIGNRGIGCDWRGNDIRSLPSSSAELCNSQCALTERCTHFTWTLAHDGYGDRCFMKSGAVSRSDAVRSAIRNPYVRARTICGLVMV</sequence>
<dbReference type="AlphaFoldDB" id="A0A1W0WII2"/>
<dbReference type="Gene3D" id="3.50.4.10">
    <property type="entry name" value="Hepatocyte Growth Factor"/>
    <property type="match status" value="1"/>
</dbReference>
<dbReference type="OrthoDB" id="568194at2759"/>
<dbReference type="Proteomes" id="UP000192578">
    <property type="component" value="Unassembled WGS sequence"/>
</dbReference>
<gene>
    <name evidence="4" type="ORF">BV898_10783</name>
</gene>
<evidence type="ECO:0000256" key="2">
    <source>
        <dbReference type="ARBA" id="ARBA00023157"/>
    </source>
</evidence>
<evidence type="ECO:0000313" key="5">
    <source>
        <dbReference type="Proteomes" id="UP000192578"/>
    </source>
</evidence>
<evidence type="ECO:0000259" key="3">
    <source>
        <dbReference type="Pfam" id="PF14295"/>
    </source>
</evidence>
<dbReference type="GO" id="GO:0006508">
    <property type="term" value="P:proteolysis"/>
    <property type="evidence" value="ECO:0007669"/>
    <property type="project" value="InterPro"/>
</dbReference>
<comment type="caution">
    <text evidence="4">The sequence shown here is derived from an EMBL/GenBank/DDBJ whole genome shotgun (WGS) entry which is preliminary data.</text>
</comment>
<keyword evidence="1" id="KW-0677">Repeat</keyword>
<reference evidence="5" key="1">
    <citation type="submission" date="2017-01" db="EMBL/GenBank/DDBJ databases">
        <title>Comparative genomics of anhydrobiosis in the tardigrade Hypsibius dujardini.</title>
        <authorList>
            <person name="Yoshida Y."/>
            <person name="Koutsovoulos G."/>
            <person name="Laetsch D."/>
            <person name="Stevens L."/>
            <person name="Kumar S."/>
            <person name="Horikawa D."/>
            <person name="Ishino K."/>
            <person name="Komine S."/>
            <person name="Tomita M."/>
            <person name="Blaxter M."/>
            <person name="Arakawa K."/>
        </authorList>
    </citation>
    <scope>NUCLEOTIDE SEQUENCE [LARGE SCALE GENOMIC DNA]</scope>
    <source>
        <strain evidence="5">Z151</strain>
    </source>
</reference>
<dbReference type="EMBL" id="MTYJ01000095">
    <property type="protein sequence ID" value="OQV15024.1"/>
    <property type="molecule type" value="Genomic_DNA"/>
</dbReference>
<evidence type="ECO:0000256" key="1">
    <source>
        <dbReference type="ARBA" id="ARBA00022737"/>
    </source>
</evidence>
<organism evidence="4 5">
    <name type="scientific">Hypsibius exemplaris</name>
    <name type="common">Freshwater tardigrade</name>
    <dbReference type="NCBI Taxonomy" id="2072580"/>
    <lineage>
        <taxon>Eukaryota</taxon>
        <taxon>Metazoa</taxon>
        <taxon>Ecdysozoa</taxon>
        <taxon>Tardigrada</taxon>
        <taxon>Eutardigrada</taxon>
        <taxon>Parachela</taxon>
        <taxon>Hypsibioidea</taxon>
        <taxon>Hypsibiidae</taxon>
        <taxon>Hypsibius</taxon>
    </lineage>
</organism>
<name>A0A1W0WII2_HYPEX</name>
<keyword evidence="5" id="KW-1185">Reference proteome</keyword>
<feature type="domain" description="Apple" evidence="3">
    <location>
        <begin position="20"/>
        <end position="66"/>
    </location>
</feature>
<keyword evidence="2" id="KW-1015">Disulfide bond</keyword>
<dbReference type="CDD" id="cd01100">
    <property type="entry name" value="APPLE_Factor_XI_like"/>
    <property type="match status" value="1"/>
</dbReference>
<protein>
    <recommendedName>
        <fullName evidence="3">Apple domain-containing protein</fullName>
    </recommendedName>
</protein>